<keyword evidence="2" id="KW-1133">Transmembrane helix</keyword>
<dbReference type="GeneID" id="68092715"/>
<comment type="caution">
    <text evidence="3">The sequence shown here is derived from an EMBL/GenBank/DDBJ whole genome shotgun (WGS) entry which is preliminary data.</text>
</comment>
<keyword evidence="4" id="KW-1185">Reference proteome</keyword>
<accession>A0AA88GZF8</accession>
<sequence length="735" mass="79111">MPSNQDATDPGKWIEYGIYLIIIFVVILVLGLIGYVVGIGFFCGRLCGCCGGCKPKKKGATHPYKKKDLVIPSILVIIGYLSLLVVCVLGLIFSGLFSQNVRVMVKETRGLVTNVNGTIAGVGSLSTAASEKVPVLVNAFSTLADGAFKFLTPVDNMALSVQDSINTLYKVNNTDAPIIYQHIDEVRADLRTLKNRTELQNVPDPNTAIPDVQSTVTSGINTGVSALQQGKTTIDDARASLNNTIYSTKDTINSTVYNTINTTVVSTLSSFTSQISSVMGMVNSYLPETRVDDVTYYVYAIENARISLVTIFFVWCGFLYIFTLLGIVFKVPILVEVTSCCTCGTAWLFFVVAAIQIPIYILVNDLCSTAPTTVKYLGDSYGNSLIQQSAGGFVTLPNVSVIIDRVATCTPGNSYLNATLGSDYLGALGIDNMLGTATGSISGALDSFNVSSLINTAKGFIQSANVSSIKTDYTSDVNSAQSQLDTAYSQLQDIQNFNGFSFANYTKAIDDVNAAVSPYGLYYTYENITLLDCNASPINQDSQAQQKCNTTKSNALDQLTLYNTTLTEVLKLNATASHLRAGLQTLVNDFNSLSNTFIPIKSLPNTLTSQLDTLASDVSIYVNDLKNSLNATIKSALTNYINSVTATSLDCGYVGSYVSTTEKTVCYGMTNQTLITGILSLIIGVIMIVMFIILLILGKRLRYQTSKGVADPPMGAEMMEPSMQQGGLPPMDLHH</sequence>
<gene>
    <name evidence="3" type="ORF">C9374_000253</name>
</gene>
<feature type="transmembrane region" description="Helical" evidence="2">
    <location>
        <begin position="674"/>
        <end position="697"/>
    </location>
</feature>
<evidence type="ECO:0000256" key="2">
    <source>
        <dbReference type="SAM" id="Phobius"/>
    </source>
</evidence>
<evidence type="ECO:0000313" key="4">
    <source>
        <dbReference type="Proteomes" id="UP000816034"/>
    </source>
</evidence>
<dbReference type="EMBL" id="PYSW02000009">
    <property type="protein sequence ID" value="KAG2388814.1"/>
    <property type="molecule type" value="Genomic_DNA"/>
</dbReference>
<feature type="transmembrane region" description="Helical" evidence="2">
    <location>
        <begin position="306"/>
        <end position="329"/>
    </location>
</feature>
<dbReference type="Proteomes" id="UP000816034">
    <property type="component" value="Unassembled WGS sequence"/>
</dbReference>
<keyword evidence="2" id="KW-0472">Membrane</keyword>
<evidence type="ECO:0000313" key="3">
    <source>
        <dbReference type="EMBL" id="KAG2388814.1"/>
    </source>
</evidence>
<feature type="region of interest" description="Disordered" evidence="1">
    <location>
        <begin position="713"/>
        <end position="735"/>
    </location>
</feature>
<feature type="transmembrane region" description="Helical" evidence="2">
    <location>
        <begin position="341"/>
        <end position="363"/>
    </location>
</feature>
<name>A0AA88GZF8_NAELO</name>
<dbReference type="AlphaFoldDB" id="A0AA88GZF8"/>
<proteinExistence type="predicted"/>
<evidence type="ECO:0000256" key="1">
    <source>
        <dbReference type="SAM" id="MobiDB-lite"/>
    </source>
</evidence>
<feature type="transmembrane region" description="Helical" evidence="2">
    <location>
        <begin position="69"/>
        <end position="97"/>
    </location>
</feature>
<feature type="transmembrane region" description="Helical" evidence="2">
    <location>
        <begin position="16"/>
        <end position="48"/>
    </location>
</feature>
<dbReference type="RefSeq" id="XP_044552806.1">
    <property type="nucleotide sequence ID" value="XM_044691958.1"/>
</dbReference>
<protein>
    <submittedName>
        <fullName evidence="3">Uncharacterized protein</fullName>
    </submittedName>
</protein>
<organism evidence="3 4">
    <name type="scientific">Naegleria lovaniensis</name>
    <name type="common">Amoeba</name>
    <dbReference type="NCBI Taxonomy" id="51637"/>
    <lineage>
        <taxon>Eukaryota</taxon>
        <taxon>Discoba</taxon>
        <taxon>Heterolobosea</taxon>
        <taxon>Tetramitia</taxon>
        <taxon>Eutetramitia</taxon>
        <taxon>Vahlkampfiidae</taxon>
        <taxon>Naegleria</taxon>
    </lineage>
</organism>
<reference evidence="3 4" key="1">
    <citation type="journal article" date="2018" name="BMC Genomics">
        <title>The genome of Naegleria lovaniensis, the basis for a comparative approach to unravel pathogenicity factors of the human pathogenic amoeba N. fowleri.</title>
        <authorList>
            <person name="Liechti N."/>
            <person name="Schurch N."/>
            <person name="Bruggmann R."/>
            <person name="Wittwer M."/>
        </authorList>
    </citation>
    <scope>NUCLEOTIDE SEQUENCE [LARGE SCALE GENOMIC DNA]</scope>
    <source>
        <strain evidence="3 4">ATCC 30569</strain>
    </source>
</reference>
<keyword evidence="2" id="KW-0812">Transmembrane</keyword>